<evidence type="ECO:0000313" key="3">
    <source>
        <dbReference type="Proteomes" id="UP000799302"/>
    </source>
</evidence>
<protein>
    <submittedName>
        <fullName evidence="2">Uncharacterized protein</fullName>
    </submittedName>
</protein>
<dbReference type="AlphaFoldDB" id="A0A6A6UL49"/>
<sequence length="123" mass="13993">MYNFTVSGFDTTEHMANISATAQTGSTDPPIPKAIMTPIWIIVAFAIVAIIGVVFWSCIRPRKHIDVEARAIELQTKKKQMFAPEIPKAYSKQDAERLERLSNIFVNDRVRDVQRPQRAHRAN</sequence>
<feature type="transmembrane region" description="Helical" evidence="1">
    <location>
        <begin position="39"/>
        <end position="59"/>
    </location>
</feature>
<name>A0A6A6UL49_9PEZI</name>
<dbReference type="Proteomes" id="UP000799302">
    <property type="component" value="Unassembled WGS sequence"/>
</dbReference>
<dbReference type="EMBL" id="MU004232">
    <property type="protein sequence ID" value="KAF2672396.1"/>
    <property type="molecule type" value="Genomic_DNA"/>
</dbReference>
<evidence type="ECO:0000313" key="2">
    <source>
        <dbReference type="EMBL" id="KAF2672396.1"/>
    </source>
</evidence>
<reference evidence="2" key="1">
    <citation type="journal article" date="2020" name="Stud. Mycol.">
        <title>101 Dothideomycetes genomes: a test case for predicting lifestyles and emergence of pathogens.</title>
        <authorList>
            <person name="Haridas S."/>
            <person name="Albert R."/>
            <person name="Binder M."/>
            <person name="Bloem J."/>
            <person name="Labutti K."/>
            <person name="Salamov A."/>
            <person name="Andreopoulos B."/>
            <person name="Baker S."/>
            <person name="Barry K."/>
            <person name="Bills G."/>
            <person name="Bluhm B."/>
            <person name="Cannon C."/>
            <person name="Castanera R."/>
            <person name="Culley D."/>
            <person name="Daum C."/>
            <person name="Ezra D."/>
            <person name="Gonzalez J."/>
            <person name="Henrissat B."/>
            <person name="Kuo A."/>
            <person name="Liang C."/>
            <person name="Lipzen A."/>
            <person name="Lutzoni F."/>
            <person name="Magnuson J."/>
            <person name="Mondo S."/>
            <person name="Nolan M."/>
            <person name="Ohm R."/>
            <person name="Pangilinan J."/>
            <person name="Park H.-J."/>
            <person name="Ramirez L."/>
            <person name="Alfaro M."/>
            <person name="Sun H."/>
            <person name="Tritt A."/>
            <person name="Yoshinaga Y."/>
            <person name="Zwiers L.-H."/>
            <person name="Turgeon B."/>
            <person name="Goodwin S."/>
            <person name="Spatafora J."/>
            <person name="Crous P."/>
            <person name="Grigoriev I."/>
        </authorList>
    </citation>
    <scope>NUCLEOTIDE SEQUENCE</scope>
    <source>
        <strain evidence="2">CBS 115976</strain>
    </source>
</reference>
<organism evidence="2 3">
    <name type="scientific">Microthyrium microscopicum</name>
    <dbReference type="NCBI Taxonomy" id="703497"/>
    <lineage>
        <taxon>Eukaryota</taxon>
        <taxon>Fungi</taxon>
        <taxon>Dikarya</taxon>
        <taxon>Ascomycota</taxon>
        <taxon>Pezizomycotina</taxon>
        <taxon>Dothideomycetes</taxon>
        <taxon>Dothideomycetes incertae sedis</taxon>
        <taxon>Microthyriales</taxon>
        <taxon>Microthyriaceae</taxon>
        <taxon>Microthyrium</taxon>
    </lineage>
</organism>
<keyword evidence="1" id="KW-1133">Transmembrane helix</keyword>
<keyword evidence="1" id="KW-0472">Membrane</keyword>
<evidence type="ECO:0000256" key="1">
    <source>
        <dbReference type="SAM" id="Phobius"/>
    </source>
</evidence>
<keyword evidence="3" id="KW-1185">Reference proteome</keyword>
<gene>
    <name evidence="2" type="ORF">BT63DRAFT_452902</name>
</gene>
<keyword evidence="1" id="KW-0812">Transmembrane</keyword>
<proteinExistence type="predicted"/>
<accession>A0A6A6UL49</accession>